<dbReference type="InterPro" id="IPR036691">
    <property type="entry name" value="Endo/exonu/phosph_ase_sf"/>
</dbReference>
<accession>A0A2N9H4D3</accession>
<protein>
    <recommendedName>
        <fullName evidence="2">Reverse transcriptase zinc-binding domain-containing protein</fullName>
    </recommendedName>
</protein>
<sequence length="988" mass="110734">MRRVRGGGGAAARRCEIKAWRRDDGGDARIVAARACFDDVEVSGVLLGWVVDAVGFDGGALTKLVAACSQGWDMGQHCGPDKDKIIGLSPVCEGNGRKEKAETLSSDAKCDGDNWSLLLNDGFCVEVRGHWPSPWDFVRSNLGGELPRWVPMENGFQIPTFSTCEAIVERLAAKNPNPALEVPCDVLELVPLAMDFSMAASLSYGAFLSPSGRTTSRAHLQASTRPRRTPSQSHSHPQAATPPRLDLISHSQIRRRQAPPPHCQISLATLRSDLPNWISLGSNGASGGILLMWDKRVYGPNVDRDRGALWDELAGLISWWEAPWCIGGDFNVVRFPSEKSNMLVFSSAMHDFLDFITNFGLLDNPLERDCGKILGGKRPFRFENMWLKAEGFVDLVRGWWESNAFTGSPSFIMANKLKALKADLKQWNVQVFGNVTLKQQGVLQSIQRLEVIAESRPLLDGLAFNSIQGEEASWLERLFEEDEVTQVVRSMNGDKSLGPNGFPLTFFHACWHVIKNDLLAVFEEFYTAGSIERSLNFTFFTLIPKKSNATEGRQITDSVLIANEILDSKLKDNLPSVICKLDIEKAYDHVNCPEGFFGSTRGIRQGDPLSPLLFVIIMEALSRMMSKAIEEGLLSGFQVGALAISGLKINMSKSEMVPVGNVPNLESLADTMGCNISHLPMSYLGLTLGAKFKSKRNFLWGGMGEGKKFHLMNWSQVCQHLSLGGLGIRNLKLFNRALLGKWLWRFGNEREALWRRVISSKYGCLQGGWTTGTIQGPYGVGLWKNIRKDWVNFSHFLRYEALVADHIQYQTDSVTWVLNFIRHAQDWELESISSFMDLLYSSSVKGCGVDKVCWQGSPQKAAMDRILTMENLRKRHVIVLDWCCMCKESGESSSHLLLHCPIACELWSFIFNLNGFQWVMPKGVMELLHCWRFGCSKPKSKDLWDSIPHGIFWVLWWECNLRSFEGKERNVMELKGILLRTIMDWSNA</sequence>
<reference evidence="3" key="1">
    <citation type="submission" date="2018-02" db="EMBL/GenBank/DDBJ databases">
        <authorList>
            <person name="Cohen D.B."/>
            <person name="Kent A.D."/>
        </authorList>
    </citation>
    <scope>NUCLEOTIDE SEQUENCE</scope>
</reference>
<proteinExistence type="predicted"/>
<dbReference type="PANTHER" id="PTHR33116:SF78">
    <property type="entry name" value="OS12G0587133 PROTEIN"/>
    <property type="match status" value="1"/>
</dbReference>
<evidence type="ECO:0000256" key="1">
    <source>
        <dbReference type="SAM" id="MobiDB-lite"/>
    </source>
</evidence>
<name>A0A2N9H4D3_FAGSY</name>
<evidence type="ECO:0000259" key="2">
    <source>
        <dbReference type="Pfam" id="PF13966"/>
    </source>
</evidence>
<dbReference type="Pfam" id="PF13966">
    <property type="entry name" value="zf-RVT"/>
    <property type="match status" value="1"/>
</dbReference>
<feature type="compositionally biased region" description="Polar residues" evidence="1">
    <location>
        <begin position="211"/>
        <end position="238"/>
    </location>
</feature>
<gene>
    <name evidence="3" type="ORF">FSB_LOCUS37228</name>
</gene>
<feature type="region of interest" description="Disordered" evidence="1">
    <location>
        <begin position="211"/>
        <end position="245"/>
    </location>
</feature>
<dbReference type="EMBL" id="OIVN01003181">
    <property type="protein sequence ID" value="SPD09346.1"/>
    <property type="molecule type" value="Genomic_DNA"/>
</dbReference>
<dbReference type="InterPro" id="IPR026960">
    <property type="entry name" value="RVT-Znf"/>
</dbReference>
<dbReference type="PANTHER" id="PTHR33116">
    <property type="entry name" value="REVERSE TRANSCRIPTASE ZINC-BINDING DOMAIN-CONTAINING PROTEIN-RELATED-RELATED"/>
    <property type="match status" value="1"/>
</dbReference>
<dbReference type="AlphaFoldDB" id="A0A2N9H4D3"/>
<dbReference type="Gene3D" id="3.60.10.10">
    <property type="entry name" value="Endonuclease/exonuclease/phosphatase"/>
    <property type="match status" value="1"/>
</dbReference>
<feature type="domain" description="Reverse transcriptase zinc-binding" evidence="2">
    <location>
        <begin position="861"/>
        <end position="907"/>
    </location>
</feature>
<organism evidence="3">
    <name type="scientific">Fagus sylvatica</name>
    <name type="common">Beechnut</name>
    <dbReference type="NCBI Taxonomy" id="28930"/>
    <lineage>
        <taxon>Eukaryota</taxon>
        <taxon>Viridiplantae</taxon>
        <taxon>Streptophyta</taxon>
        <taxon>Embryophyta</taxon>
        <taxon>Tracheophyta</taxon>
        <taxon>Spermatophyta</taxon>
        <taxon>Magnoliopsida</taxon>
        <taxon>eudicotyledons</taxon>
        <taxon>Gunneridae</taxon>
        <taxon>Pentapetalae</taxon>
        <taxon>rosids</taxon>
        <taxon>fabids</taxon>
        <taxon>Fagales</taxon>
        <taxon>Fagaceae</taxon>
        <taxon>Fagus</taxon>
    </lineage>
</organism>
<evidence type="ECO:0000313" key="3">
    <source>
        <dbReference type="EMBL" id="SPD09346.1"/>
    </source>
</evidence>
<dbReference type="SUPFAM" id="SSF56219">
    <property type="entry name" value="DNase I-like"/>
    <property type="match status" value="1"/>
</dbReference>